<reference evidence="3 4" key="1">
    <citation type="journal article" date="2024" name="G3 (Bethesda)">
        <title>Genome assembly of Hibiscus sabdariffa L. provides insights into metabolisms of medicinal natural products.</title>
        <authorList>
            <person name="Kim T."/>
        </authorList>
    </citation>
    <scope>NUCLEOTIDE SEQUENCE [LARGE SCALE GENOMIC DNA]</scope>
    <source>
        <strain evidence="3">TK-2024</strain>
        <tissue evidence="3">Old leaves</tissue>
    </source>
</reference>
<evidence type="ECO:0000256" key="1">
    <source>
        <dbReference type="SAM" id="Phobius"/>
    </source>
</evidence>
<comment type="caution">
    <text evidence="3">The sequence shown here is derived from an EMBL/GenBank/DDBJ whole genome shotgun (WGS) entry which is preliminary data.</text>
</comment>
<dbReference type="Gene3D" id="1.10.10.10">
    <property type="entry name" value="Winged helix-like DNA-binding domain superfamily/Winged helix DNA-binding domain"/>
    <property type="match status" value="1"/>
</dbReference>
<accession>A0ABR2PTT2</accession>
<evidence type="ECO:0000313" key="4">
    <source>
        <dbReference type="Proteomes" id="UP001396334"/>
    </source>
</evidence>
<proteinExistence type="predicted"/>
<gene>
    <name evidence="3" type="ORF">V6N11_044749</name>
</gene>
<dbReference type="EMBL" id="JBBPBN010000051">
    <property type="protein sequence ID" value="KAK8991851.1"/>
    <property type="molecule type" value="Genomic_DNA"/>
</dbReference>
<dbReference type="InterPro" id="IPR036388">
    <property type="entry name" value="WH-like_DNA-bd_sf"/>
</dbReference>
<keyword evidence="1" id="KW-0812">Transmembrane</keyword>
<dbReference type="InterPro" id="IPR036390">
    <property type="entry name" value="WH_DNA-bd_sf"/>
</dbReference>
<keyword evidence="4" id="KW-1185">Reference proteome</keyword>
<sequence length="162" mass="17516">MSSLVNQQSSSSAMSEEEAAVGHALCLGNSAIFPYILDVAIQFGVFDVLGKAGSDAKMSSKQIASEIRAKNPDAPCLLDRMLRILACYDLVTCVSRNIDADAGDGEHGEKLYGLSLSGEAFVSDETKGSLAAFTVCKNKVEVWYVMSNFICFFFIIIYQFLG</sequence>
<dbReference type="SUPFAM" id="SSF46785">
    <property type="entry name" value="Winged helix' DNA-binding domain"/>
    <property type="match status" value="1"/>
</dbReference>
<feature type="domain" description="O-methyltransferase dimerisation" evidence="2">
    <location>
        <begin position="29"/>
        <end position="122"/>
    </location>
</feature>
<dbReference type="PANTHER" id="PTHR11746">
    <property type="entry name" value="O-METHYLTRANSFERASE"/>
    <property type="match status" value="1"/>
</dbReference>
<evidence type="ECO:0000259" key="2">
    <source>
        <dbReference type="Pfam" id="PF08100"/>
    </source>
</evidence>
<evidence type="ECO:0000313" key="3">
    <source>
        <dbReference type="EMBL" id="KAK8991851.1"/>
    </source>
</evidence>
<keyword evidence="1" id="KW-1133">Transmembrane helix</keyword>
<dbReference type="InterPro" id="IPR012967">
    <property type="entry name" value="COMT_dimerisation"/>
</dbReference>
<keyword evidence="1" id="KW-0472">Membrane</keyword>
<dbReference type="Pfam" id="PF08100">
    <property type="entry name" value="Dimerisation"/>
    <property type="match status" value="1"/>
</dbReference>
<name>A0ABR2PTT2_9ROSI</name>
<feature type="transmembrane region" description="Helical" evidence="1">
    <location>
        <begin position="142"/>
        <end position="161"/>
    </location>
</feature>
<dbReference type="InterPro" id="IPR016461">
    <property type="entry name" value="COMT-like"/>
</dbReference>
<protein>
    <recommendedName>
        <fullName evidence="2">O-methyltransferase dimerisation domain-containing protein</fullName>
    </recommendedName>
</protein>
<organism evidence="3 4">
    <name type="scientific">Hibiscus sabdariffa</name>
    <name type="common">roselle</name>
    <dbReference type="NCBI Taxonomy" id="183260"/>
    <lineage>
        <taxon>Eukaryota</taxon>
        <taxon>Viridiplantae</taxon>
        <taxon>Streptophyta</taxon>
        <taxon>Embryophyta</taxon>
        <taxon>Tracheophyta</taxon>
        <taxon>Spermatophyta</taxon>
        <taxon>Magnoliopsida</taxon>
        <taxon>eudicotyledons</taxon>
        <taxon>Gunneridae</taxon>
        <taxon>Pentapetalae</taxon>
        <taxon>rosids</taxon>
        <taxon>malvids</taxon>
        <taxon>Malvales</taxon>
        <taxon>Malvaceae</taxon>
        <taxon>Malvoideae</taxon>
        <taxon>Hibiscus</taxon>
    </lineage>
</organism>
<dbReference type="Proteomes" id="UP001396334">
    <property type="component" value="Unassembled WGS sequence"/>
</dbReference>